<dbReference type="InterPro" id="IPR001173">
    <property type="entry name" value="Glyco_trans_2-like"/>
</dbReference>
<evidence type="ECO:0000256" key="2">
    <source>
        <dbReference type="ARBA" id="ARBA00006739"/>
    </source>
</evidence>
<sequence>VAIVPARDRVDSIAATVSALVELSAIGEVVVVDDGSVDGTGEMAREAGARVVTLERNQGKGGAVAAGITASGAPESYLLLDADLGTSASHAKILLQPLADDHADMTIGIFPKSGRSRGFGIVKRAAERLLEEATGRRFIEPLSGQRAVNGPLMRSLELADGFGLEVALTIDAHVAGARIQEIPTPFSHQPSGRGPRGVAHRVRQCRDVVRASASRLGWRSTLEVVVTGLVRKRAK</sequence>
<name>A0A381PGB9_9ZZZZ</name>
<gene>
    <name evidence="7" type="ORF">METZ01_LOCUS18834</name>
</gene>
<dbReference type="EMBL" id="UINC01000972">
    <property type="protein sequence ID" value="SUZ65980.1"/>
    <property type="molecule type" value="Genomic_DNA"/>
</dbReference>
<dbReference type="Gene3D" id="3.90.550.10">
    <property type="entry name" value="Spore Coat Polysaccharide Biosynthesis Protein SpsA, Chain A"/>
    <property type="match status" value="1"/>
</dbReference>
<organism evidence="7">
    <name type="scientific">marine metagenome</name>
    <dbReference type="NCBI Taxonomy" id="408172"/>
    <lineage>
        <taxon>unclassified sequences</taxon>
        <taxon>metagenomes</taxon>
        <taxon>ecological metagenomes</taxon>
    </lineage>
</organism>
<dbReference type="Pfam" id="PF00535">
    <property type="entry name" value="Glycos_transf_2"/>
    <property type="match status" value="1"/>
</dbReference>
<reference evidence="7" key="1">
    <citation type="submission" date="2018-05" db="EMBL/GenBank/DDBJ databases">
        <authorList>
            <person name="Lanie J.A."/>
            <person name="Ng W.-L."/>
            <person name="Kazmierczak K.M."/>
            <person name="Andrzejewski T.M."/>
            <person name="Davidsen T.M."/>
            <person name="Wayne K.J."/>
            <person name="Tettelin H."/>
            <person name="Glass J.I."/>
            <person name="Rusch D."/>
            <person name="Podicherti R."/>
            <person name="Tsui H.-C.T."/>
            <person name="Winkler M.E."/>
        </authorList>
    </citation>
    <scope>NUCLEOTIDE SEQUENCE</scope>
</reference>
<evidence type="ECO:0000256" key="4">
    <source>
        <dbReference type="ARBA" id="ARBA00022679"/>
    </source>
</evidence>
<accession>A0A381PGB9</accession>
<dbReference type="InterPro" id="IPR029044">
    <property type="entry name" value="Nucleotide-diphossugar_trans"/>
</dbReference>
<keyword evidence="3" id="KW-0328">Glycosyltransferase</keyword>
<dbReference type="InterPro" id="IPR050256">
    <property type="entry name" value="Glycosyltransferase_2"/>
</dbReference>
<dbReference type="PANTHER" id="PTHR48090">
    <property type="entry name" value="UNDECAPRENYL-PHOSPHATE 4-DEOXY-4-FORMAMIDO-L-ARABINOSE TRANSFERASE-RELATED"/>
    <property type="match status" value="1"/>
</dbReference>
<evidence type="ECO:0000256" key="5">
    <source>
        <dbReference type="ARBA" id="ARBA00022842"/>
    </source>
</evidence>
<evidence type="ECO:0000256" key="1">
    <source>
        <dbReference type="ARBA" id="ARBA00001946"/>
    </source>
</evidence>
<dbReference type="SUPFAM" id="SSF53448">
    <property type="entry name" value="Nucleotide-diphospho-sugar transferases"/>
    <property type="match status" value="1"/>
</dbReference>
<evidence type="ECO:0000259" key="6">
    <source>
        <dbReference type="Pfam" id="PF00535"/>
    </source>
</evidence>
<proteinExistence type="inferred from homology"/>
<comment type="similarity">
    <text evidence="2">Belongs to the glycosyltransferase 2 family.</text>
</comment>
<evidence type="ECO:0000256" key="3">
    <source>
        <dbReference type="ARBA" id="ARBA00022676"/>
    </source>
</evidence>
<feature type="non-terminal residue" evidence="7">
    <location>
        <position position="1"/>
    </location>
</feature>
<dbReference type="PANTHER" id="PTHR48090:SF10">
    <property type="entry name" value="GLUCOSYL-3-PHOSPHOGLYCERATE SYNTHASE"/>
    <property type="match status" value="1"/>
</dbReference>
<comment type="cofactor">
    <cofactor evidence="1">
        <name>Mg(2+)</name>
        <dbReference type="ChEBI" id="CHEBI:18420"/>
    </cofactor>
</comment>
<protein>
    <recommendedName>
        <fullName evidence="6">Glycosyltransferase 2-like domain-containing protein</fullName>
    </recommendedName>
</protein>
<keyword evidence="4" id="KW-0808">Transferase</keyword>
<dbReference type="AlphaFoldDB" id="A0A381PGB9"/>
<dbReference type="GO" id="GO:0016757">
    <property type="term" value="F:glycosyltransferase activity"/>
    <property type="evidence" value="ECO:0007669"/>
    <property type="project" value="UniProtKB-KW"/>
</dbReference>
<evidence type="ECO:0000313" key="7">
    <source>
        <dbReference type="EMBL" id="SUZ65980.1"/>
    </source>
</evidence>
<keyword evidence="5" id="KW-0460">Magnesium</keyword>
<feature type="domain" description="Glycosyltransferase 2-like" evidence="6">
    <location>
        <begin position="3"/>
        <end position="123"/>
    </location>
</feature>